<evidence type="ECO:0000313" key="3">
    <source>
        <dbReference type="Proteomes" id="UP000507470"/>
    </source>
</evidence>
<dbReference type="Pfam" id="PF04970">
    <property type="entry name" value="LRAT"/>
    <property type="match status" value="1"/>
</dbReference>
<sequence>MVRRLFANRGFQGISDEVFRNKIEYENGMLCAPCYERNKKILSVAKQPIKSKGDVEIGDIITYTYYRCCHSAVVLEIESHDRSLQCKIAHYAFRGLHRHRKIREETLRIPFDGSVKVTDYSEPDYTVFDPEEVVERARSKLGEKRYVHFSNDSSHFARWCKLKLYRN</sequence>
<evidence type="ECO:0000313" key="2">
    <source>
        <dbReference type="EMBL" id="CAC5404218.1"/>
    </source>
</evidence>
<dbReference type="Gene3D" id="3.90.1720.10">
    <property type="entry name" value="endopeptidase domain like (from Nostoc punctiforme)"/>
    <property type="match status" value="1"/>
</dbReference>
<feature type="domain" description="LRAT" evidence="1">
    <location>
        <begin position="89"/>
        <end position="162"/>
    </location>
</feature>
<name>A0A6J8D663_MYTCO</name>
<reference evidence="2 3" key="1">
    <citation type="submission" date="2020-06" db="EMBL/GenBank/DDBJ databases">
        <authorList>
            <person name="Li R."/>
            <person name="Bekaert M."/>
        </authorList>
    </citation>
    <scope>NUCLEOTIDE SEQUENCE [LARGE SCALE GENOMIC DNA]</scope>
    <source>
        <strain evidence="3">wild</strain>
    </source>
</reference>
<dbReference type="EMBL" id="CACVKT020006919">
    <property type="protein sequence ID" value="CAC5404218.1"/>
    <property type="molecule type" value="Genomic_DNA"/>
</dbReference>
<dbReference type="OrthoDB" id="6064098at2759"/>
<dbReference type="AlphaFoldDB" id="A0A6J8D663"/>
<proteinExistence type="predicted"/>
<organism evidence="2 3">
    <name type="scientific">Mytilus coruscus</name>
    <name type="common">Sea mussel</name>
    <dbReference type="NCBI Taxonomy" id="42192"/>
    <lineage>
        <taxon>Eukaryota</taxon>
        <taxon>Metazoa</taxon>
        <taxon>Spiralia</taxon>
        <taxon>Lophotrochozoa</taxon>
        <taxon>Mollusca</taxon>
        <taxon>Bivalvia</taxon>
        <taxon>Autobranchia</taxon>
        <taxon>Pteriomorphia</taxon>
        <taxon>Mytilida</taxon>
        <taxon>Mytiloidea</taxon>
        <taxon>Mytilidae</taxon>
        <taxon>Mytilinae</taxon>
        <taxon>Mytilus</taxon>
    </lineage>
</organism>
<accession>A0A6J8D663</accession>
<gene>
    <name evidence="2" type="ORF">MCOR_38028</name>
</gene>
<protein>
    <recommendedName>
        <fullName evidence="1">LRAT domain-containing protein</fullName>
    </recommendedName>
</protein>
<dbReference type="InterPro" id="IPR007053">
    <property type="entry name" value="LRAT_dom"/>
</dbReference>
<dbReference type="Proteomes" id="UP000507470">
    <property type="component" value="Unassembled WGS sequence"/>
</dbReference>
<keyword evidence="3" id="KW-1185">Reference proteome</keyword>
<evidence type="ECO:0000259" key="1">
    <source>
        <dbReference type="Pfam" id="PF04970"/>
    </source>
</evidence>